<evidence type="ECO:0000256" key="4">
    <source>
        <dbReference type="ARBA" id="ARBA00022989"/>
    </source>
</evidence>
<sequence>MVTAFRFLVFLSLYRLPLDARATTPTESLNKDRLECSFAIKQFEFDLCPLIEAHSERFDIAIDEETPPTCTKKVYAVSLGGALKTDGTLPAELQCPEGTRICLTVVNTRPDHPSEPSRVLQVIPVAGADLDPRAVLGDKVSEHAPLQLTLHGGLYMQQKQRATFIFHCDQDAEEPTAPTFSWDFNGTHAFSWKTKHACHKVLATPQPDPEADPDPPQDRPKEPEDSDPGKNANAPPPRSWFNGFFSVLWVLLMSVSRFVLRGRLSDAHDRILFCVRLVNVLLPRQYRYHWLSTPLLPTAITRQLQLLPRSLLVFVRKARNGHRAPEAAYQTTFVDIEPHFDGGEGEDVPLTPTPTGTFRRGKSYANMNKIMKTLILSSLLGLLGISSAAPPNLLEPYPGKPRITFRPDGSFKLTVFSDLHFGENPWEDWGPEQDRKSVILMDRVLKDEKPDYVVLNGDLITGENTFRENSTTLIDQIVGPLNQAKVPFSSAHGNHDNQANITHAEEILHAAPALVLWFFDSRGGFSAGPASTRLPDWVDASVGEWIKSETCAMEAAWGPATNRGALAFVHIPPHVSTTLQRKLDSKKNPGLNADSLEGQGSVQATTNAADYGKDNAFWDSVTTNIKNLHAVISGHDHGDEWCARDRIKNVIFCFNKHSGYGGYSSSGWGHGVRNLVFKSPDPTVAVETWIRLEEGETRARITLNSLYN</sequence>
<dbReference type="SUPFAM" id="SSF50911">
    <property type="entry name" value="Mannose 6-phosphate receptor domain"/>
    <property type="match status" value="1"/>
</dbReference>
<feature type="signal peptide" evidence="7">
    <location>
        <begin position="1"/>
        <end position="22"/>
    </location>
</feature>
<evidence type="ECO:0000256" key="7">
    <source>
        <dbReference type="SAM" id="SignalP"/>
    </source>
</evidence>
<keyword evidence="5" id="KW-0472">Membrane</keyword>
<dbReference type="CDD" id="cd07383">
    <property type="entry name" value="MPP_Dcr2"/>
    <property type="match status" value="1"/>
</dbReference>
<evidence type="ECO:0000256" key="6">
    <source>
        <dbReference type="SAM" id="MobiDB-lite"/>
    </source>
</evidence>
<gene>
    <name evidence="9" type="ORF">H0H81_004078</name>
</gene>
<evidence type="ECO:0000313" key="9">
    <source>
        <dbReference type="EMBL" id="KAG5652693.1"/>
    </source>
</evidence>
<dbReference type="InterPro" id="IPR004843">
    <property type="entry name" value="Calcineurin-like_PHP"/>
</dbReference>
<protein>
    <recommendedName>
        <fullName evidence="8">Calcineurin-like phosphoesterase domain-containing protein</fullName>
    </recommendedName>
</protein>
<evidence type="ECO:0000313" key="10">
    <source>
        <dbReference type="Proteomes" id="UP000717328"/>
    </source>
</evidence>
<dbReference type="AlphaFoldDB" id="A0A9P7KJI7"/>
<dbReference type="InterPro" id="IPR029052">
    <property type="entry name" value="Metallo-depent_PP-like"/>
</dbReference>
<evidence type="ECO:0000256" key="1">
    <source>
        <dbReference type="ARBA" id="ARBA00004167"/>
    </source>
</evidence>
<keyword evidence="2" id="KW-0812">Transmembrane</keyword>
<evidence type="ECO:0000256" key="5">
    <source>
        <dbReference type="ARBA" id="ARBA00023136"/>
    </source>
</evidence>
<keyword evidence="10" id="KW-1185">Reference proteome</keyword>
<comment type="caution">
    <text evidence="9">The sequence shown here is derived from an EMBL/GenBank/DDBJ whole genome shotgun (WGS) entry which is preliminary data.</text>
</comment>
<dbReference type="Gene3D" id="3.60.21.10">
    <property type="match status" value="1"/>
</dbReference>
<dbReference type="OrthoDB" id="29460at2759"/>
<name>A0A9P7KJI7_9AGAR</name>
<accession>A0A9P7KJI7</accession>
<reference evidence="9" key="1">
    <citation type="submission" date="2021-02" db="EMBL/GenBank/DDBJ databases">
        <authorList>
            <person name="Nieuwenhuis M."/>
            <person name="Van De Peppel L.J.J."/>
        </authorList>
    </citation>
    <scope>NUCLEOTIDE SEQUENCE</scope>
    <source>
        <strain evidence="9">D49</strain>
    </source>
</reference>
<dbReference type="PANTHER" id="PTHR32440">
    <property type="entry name" value="PHOSPHATASE DCR2-RELATED-RELATED"/>
    <property type="match status" value="1"/>
</dbReference>
<dbReference type="GO" id="GO:0016020">
    <property type="term" value="C:membrane"/>
    <property type="evidence" value="ECO:0007669"/>
    <property type="project" value="UniProtKB-SubCell"/>
</dbReference>
<dbReference type="Proteomes" id="UP000717328">
    <property type="component" value="Unassembled WGS sequence"/>
</dbReference>
<dbReference type="Pfam" id="PF09451">
    <property type="entry name" value="ATG27"/>
    <property type="match status" value="1"/>
</dbReference>
<comment type="subcellular location">
    <subcellularLocation>
        <location evidence="1">Membrane</location>
        <topology evidence="1">Single-pass membrane protein</topology>
    </subcellularLocation>
</comment>
<keyword evidence="3 7" id="KW-0732">Signal</keyword>
<feature type="region of interest" description="Disordered" evidence="6">
    <location>
        <begin position="203"/>
        <end position="235"/>
    </location>
</feature>
<evidence type="ECO:0000256" key="2">
    <source>
        <dbReference type="ARBA" id="ARBA00022692"/>
    </source>
</evidence>
<feature type="domain" description="Calcineurin-like phosphoesterase" evidence="8">
    <location>
        <begin position="412"/>
        <end position="638"/>
    </location>
</feature>
<feature type="chain" id="PRO_5040346792" description="Calcineurin-like phosphoesterase domain-containing protein" evidence="7">
    <location>
        <begin position="23"/>
        <end position="708"/>
    </location>
</feature>
<dbReference type="PANTHER" id="PTHR32440:SF11">
    <property type="entry name" value="METALLOPHOSPHOESTERASE DOMAIN-CONTAINING PROTEIN"/>
    <property type="match status" value="1"/>
</dbReference>
<evidence type="ECO:0000259" key="8">
    <source>
        <dbReference type="Pfam" id="PF00149"/>
    </source>
</evidence>
<dbReference type="InterPro" id="IPR018939">
    <property type="entry name" value="Autophagy-rel_prot_27"/>
</dbReference>
<keyword evidence="4" id="KW-1133">Transmembrane helix</keyword>
<dbReference type="Gene3D" id="2.70.130.10">
    <property type="entry name" value="Mannose-6-phosphate receptor binding domain"/>
    <property type="match status" value="1"/>
</dbReference>
<dbReference type="SUPFAM" id="SSF56300">
    <property type="entry name" value="Metallo-dependent phosphatases"/>
    <property type="match status" value="1"/>
</dbReference>
<dbReference type="EMBL" id="JABCKI010000105">
    <property type="protein sequence ID" value="KAG5652693.1"/>
    <property type="molecule type" value="Genomic_DNA"/>
</dbReference>
<dbReference type="InterPro" id="IPR009011">
    <property type="entry name" value="Man6P_isomerase_rcpt-bd_dom_sf"/>
</dbReference>
<evidence type="ECO:0000256" key="3">
    <source>
        <dbReference type="ARBA" id="ARBA00022729"/>
    </source>
</evidence>
<dbReference type="GO" id="GO:0005737">
    <property type="term" value="C:cytoplasm"/>
    <property type="evidence" value="ECO:0007669"/>
    <property type="project" value="TreeGrafter"/>
</dbReference>
<dbReference type="Pfam" id="PF00149">
    <property type="entry name" value="Metallophos"/>
    <property type="match status" value="1"/>
</dbReference>
<reference evidence="9" key="2">
    <citation type="submission" date="2021-10" db="EMBL/GenBank/DDBJ databases">
        <title>Phylogenomics reveals ancestral predisposition of the termite-cultivated fungus Termitomyces towards a domesticated lifestyle.</title>
        <authorList>
            <person name="Auxier B."/>
            <person name="Grum-Grzhimaylo A."/>
            <person name="Cardenas M.E."/>
            <person name="Lodge J.D."/>
            <person name="Laessoe T."/>
            <person name="Pedersen O."/>
            <person name="Smith M.E."/>
            <person name="Kuyper T.W."/>
            <person name="Franco-Molano E.A."/>
            <person name="Baroni T.J."/>
            <person name="Aanen D.K."/>
        </authorList>
    </citation>
    <scope>NUCLEOTIDE SEQUENCE</scope>
    <source>
        <strain evidence="9">D49</strain>
    </source>
</reference>
<proteinExistence type="predicted"/>
<organism evidence="9 10">
    <name type="scientific">Sphagnurus paluster</name>
    <dbReference type="NCBI Taxonomy" id="117069"/>
    <lineage>
        <taxon>Eukaryota</taxon>
        <taxon>Fungi</taxon>
        <taxon>Dikarya</taxon>
        <taxon>Basidiomycota</taxon>
        <taxon>Agaricomycotina</taxon>
        <taxon>Agaricomycetes</taxon>
        <taxon>Agaricomycetidae</taxon>
        <taxon>Agaricales</taxon>
        <taxon>Tricholomatineae</taxon>
        <taxon>Lyophyllaceae</taxon>
        <taxon>Sphagnurus</taxon>
    </lineage>
</organism>
<dbReference type="GO" id="GO:0016788">
    <property type="term" value="F:hydrolase activity, acting on ester bonds"/>
    <property type="evidence" value="ECO:0007669"/>
    <property type="project" value="TreeGrafter"/>
</dbReference>